<proteinExistence type="predicted"/>
<name>A0A090QZB7_NONUL</name>
<organism evidence="2 3">
    <name type="scientific">Nonlabens ulvanivorans</name>
    <name type="common">Persicivirga ulvanivorans</name>
    <dbReference type="NCBI Taxonomy" id="906888"/>
    <lineage>
        <taxon>Bacteria</taxon>
        <taxon>Pseudomonadati</taxon>
        <taxon>Bacteroidota</taxon>
        <taxon>Flavobacteriia</taxon>
        <taxon>Flavobacteriales</taxon>
        <taxon>Flavobacteriaceae</taxon>
        <taxon>Nonlabens</taxon>
    </lineage>
</organism>
<dbReference type="EMBL" id="BBMM01000006">
    <property type="protein sequence ID" value="GAL00787.1"/>
    <property type="molecule type" value="Genomic_DNA"/>
</dbReference>
<accession>A0A090QZB7</accession>
<evidence type="ECO:0000313" key="3">
    <source>
        <dbReference type="Proteomes" id="UP000029226"/>
    </source>
</evidence>
<dbReference type="InterPro" id="IPR058807">
    <property type="entry name" value="ScoMcrA_N"/>
</dbReference>
<evidence type="ECO:0000313" key="2">
    <source>
        <dbReference type="EMBL" id="GAL00787.1"/>
    </source>
</evidence>
<dbReference type="AlphaFoldDB" id="A0A090QZB7"/>
<dbReference type="Proteomes" id="UP000029226">
    <property type="component" value="Unassembled WGS sequence"/>
</dbReference>
<comment type="caution">
    <text evidence="2">The sequence shown here is derived from an EMBL/GenBank/DDBJ whole genome shotgun (WGS) entry which is preliminary data.</text>
</comment>
<sequence length="610" mass="70308">MEFDKVTAQHIKQGIKDYEEKGFPKGFGPSSTYDVLYEGKLYPPKAIMAYANYHATGRALENYFKGGPNEDCFKALKRNGFEIVAKQKKDLYNWTQTHLELASYLKDKRSNTSELIELLKESGVNVMQDQSQPGISIPLEEMDPFTFICHIYKYGEKKRLDIIQKIAKKLGLFIPDGERGIPSANAQKVWMFPYQHERVGNEFNILWELFEATINDTITDDLFQRALNIRNVGKTKITEVLFYVRPFDYFPINGPSKPYLKEELGIEHNFETFKEYEEINRLIKSKSDTSFPELSYKSWHYTNDKSLKQENSSDEKMFLKVINRYSKDVVIGYFTIIDRFVNALKISGEEEAVTFNCSDNKAKFIIGQRTIWDLDNIGKSLNYSIISNEEWGGKSVFRYKGKGKGGALMVTTSTIEPVLLHLDQSISIAKGILLESTTTGYKGNNNSTFKRAVFDKEYRIQLIGEDMIAKEPSSNYQTTSMPLNQIFYGPPGTGKTYYLKEQLFDKYTLKEEAVTEEKYFEEIVSDLTWWQVIALALNEIGTSKVNDILENRWVATKAALSESKNVRATIWGTLQMHTVQESENVAYKQRQNPLIFDKTNDKTWQLLSER</sequence>
<protein>
    <recommendedName>
        <fullName evidence="1">ScoMcrA-like N-terminal head domain-containing protein</fullName>
    </recommendedName>
</protein>
<reference evidence="2 3" key="1">
    <citation type="journal article" date="2014" name="Genome Announc.">
        <title>Draft Genome Sequences of Marine Flavobacterium Nonlabens Strains NR17, NR24, NR27, NR32, NR33, and Ara13.</title>
        <authorList>
            <person name="Nakanishi M."/>
            <person name="Meirelles P."/>
            <person name="Suzuki R."/>
            <person name="Takatani N."/>
            <person name="Mino S."/>
            <person name="Suda W."/>
            <person name="Oshima K."/>
            <person name="Hattori M."/>
            <person name="Ohkuma M."/>
            <person name="Hosokawa M."/>
            <person name="Miyashita K."/>
            <person name="Thompson F.L."/>
            <person name="Niwa A."/>
            <person name="Sawabe T."/>
            <person name="Sawabe T."/>
        </authorList>
    </citation>
    <scope>NUCLEOTIDE SEQUENCE [LARGE SCALE GENOMIC DNA]</scope>
    <source>
        <strain evidence="3">JCM19314</strain>
    </source>
</reference>
<gene>
    <name evidence="2" type="ORF">JCM19314_1824</name>
</gene>
<evidence type="ECO:0000259" key="1">
    <source>
        <dbReference type="Pfam" id="PF26345"/>
    </source>
</evidence>
<feature type="domain" description="ScoMcrA-like N-terminal head" evidence="1">
    <location>
        <begin position="5"/>
        <end position="84"/>
    </location>
</feature>
<dbReference type="Pfam" id="PF26345">
    <property type="entry name" value="ScoMcrA_N"/>
    <property type="match status" value="1"/>
</dbReference>